<sequence length="106" mass="12469">MLPVWLMIKAWEFQVYSAYSCWEPNRRQYVLIPRPSLYLDIRSWEISRSSRSHFFRSSPCCLPWATLGTKQKTLLHQVSLHSDILCSGLLEVWSKTRLLPSRDLVG</sequence>
<reference evidence="1 2" key="1">
    <citation type="submission" date="2023-09" db="EMBL/GenBank/DDBJ databases">
        <title>Multi-omics analysis of a traditional fermented food reveals byproduct-associated fungal strains for waste-to-food upcycling.</title>
        <authorList>
            <consortium name="Lawrence Berkeley National Laboratory"/>
            <person name="Rekdal V.M."/>
            <person name="Villalobos-Escobedo J.M."/>
            <person name="Rodriguez-Valeron N."/>
            <person name="Garcia M.O."/>
            <person name="Vasquez D.P."/>
            <person name="Damayanti I."/>
            <person name="Sorensen P.M."/>
            <person name="Baidoo E.E."/>
            <person name="De Carvalho A.C."/>
            <person name="Riley R."/>
            <person name="Lipzen A."/>
            <person name="He G."/>
            <person name="Yan M."/>
            <person name="Haridas S."/>
            <person name="Daum C."/>
            <person name="Yoshinaga Y."/>
            <person name="Ng V."/>
            <person name="Grigoriev I.V."/>
            <person name="Munk R."/>
            <person name="Nuraida L."/>
            <person name="Wijaya C.H."/>
            <person name="Morales P.-C."/>
            <person name="Keasling J.D."/>
        </authorList>
    </citation>
    <scope>NUCLEOTIDE SEQUENCE [LARGE SCALE GENOMIC DNA]</scope>
    <source>
        <strain evidence="1 2">FGSC 2613</strain>
    </source>
</reference>
<gene>
    <name evidence="1" type="ORF">QR685DRAFT_529093</name>
</gene>
<protein>
    <submittedName>
        <fullName evidence="1">Uncharacterized protein</fullName>
    </submittedName>
</protein>
<name>A0ABR3D8D7_NEUIN</name>
<evidence type="ECO:0000313" key="1">
    <source>
        <dbReference type="EMBL" id="KAL0468889.1"/>
    </source>
</evidence>
<dbReference type="Proteomes" id="UP001451303">
    <property type="component" value="Unassembled WGS sequence"/>
</dbReference>
<organism evidence="1 2">
    <name type="scientific">Neurospora intermedia</name>
    <dbReference type="NCBI Taxonomy" id="5142"/>
    <lineage>
        <taxon>Eukaryota</taxon>
        <taxon>Fungi</taxon>
        <taxon>Dikarya</taxon>
        <taxon>Ascomycota</taxon>
        <taxon>Pezizomycotina</taxon>
        <taxon>Sordariomycetes</taxon>
        <taxon>Sordariomycetidae</taxon>
        <taxon>Sordariales</taxon>
        <taxon>Sordariaceae</taxon>
        <taxon>Neurospora</taxon>
    </lineage>
</organism>
<dbReference type="EMBL" id="JAVLET010000006">
    <property type="protein sequence ID" value="KAL0468889.1"/>
    <property type="molecule type" value="Genomic_DNA"/>
</dbReference>
<accession>A0ABR3D8D7</accession>
<keyword evidence="2" id="KW-1185">Reference proteome</keyword>
<comment type="caution">
    <text evidence="1">The sequence shown here is derived from an EMBL/GenBank/DDBJ whole genome shotgun (WGS) entry which is preliminary data.</text>
</comment>
<proteinExistence type="predicted"/>
<evidence type="ECO:0000313" key="2">
    <source>
        <dbReference type="Proteomes" id="UP001451303"/>
    </source>
</evidence>